<dbReference type="PANTHER" id="PTHR45566:SF1">
    <property type="entry name" value="HTH-TYPE TRANSCRIPTIONAL REGULATOR YHJB-RELATED"/>
    <property type="match status" value="1"/>
</dbReference>
<dbReference type="Gene3D" id="3.40.50.2300">
    <property type="match status" value="1"/>
</dbReference>
<dbReference type="GO" id="GO:0003677">
    <property type="term" value="F:DNA binding"/>
    <property type="evidence" value="ECO:0007669"/>
    <property type="project" value="UniProtKB-KW"/>
</dbReference>
<keyword evidence="4" id="KW-1185">Reference proteome</keyword>
<dbReference type="PROSITE" id="PS50110">
    <property type="entry name" value="RESPONSE_REGULATORY"/>
    <property type="match status" value="1"/>
</dbReference>
<evidence type="ECO:0000259" key="2">
    <source>
        <dbReference type="PROSITE" id="PS50110"/>
    </source>
</evidence>
<protein>
    <submittedName>
        <fullName evidence="3">DNA-binding response regulator, NarL/FixJ family, contains REC and HTH domains</fullName>
    </submittedName>
</protein>
<dbReference type="GO" id="GO:0000160">
    <property type="term" value="P:phosphorelay signal transduction system"/>
    <property type="evidence" value="ECO:0007669"/>
    <property type="project" value="InterPro"/>
</dbReference>
<accession>A0A1N6II34</accession>
<organism evidence="3 4">
    <name type="scientific">Epilithonimonas zeae</name>
    <dbReference type="NCBI Taxonomy" id="1416779"/>
    <lineage>
        <taxon>Bacteria</taxon>
        <taxon>Pseudomonadati</taxon>
        <taxon>Bacteroidota</taxon>
        <taxon>Flavobacteriia</taxon>
        <taxon>Flavobacteriales</taxon>
        <taxon>Weeksellaceae</taxon>
        <taxon>Chryseobacterium group</taxon>
        <taxon>Epilithonimonas</taxon>
    </lineage>
</organism>
<feature type="modified residue" description="4-aspartylphosphate" evidence="1">
    <location>
        <position position="59"/>
    </location>
</feature>
<evidence type="ECO:0000313" key="4">
    <source>
        <dbReference type="Proteomes" id="UP000185207"/>
    </source>
</evidence>
<evidence type="ECO:0000256" key="1">
    <source>
        <dbReference type="PROSITE-ProRule" id="PRU00169"/>
    </source>
</evidence>
<gene>
    <name evidence="3" type="ORF">SAMN05444409_2687</name>
</gene>
<proteinExistence type="predicted"/>
<reference evidence="4" key="1">
    <citation type="submission" date="2016-11" db="EMBL/GenBank/DDBJ databases">
        <authorList>
            <person name="Varghese N."/>
            <person name="Submissions S."/>
        </authorList>
    </citation>
    <scope>NUCLEOTIDE SEQUENCE [LARGE SCALE GENOMIC DNA]</scope>
    <source>
        <strain evidence="4">DSM 27623</strain>
    </source>
</reference>
<dbReference type="AlphaFoldDB" id="A0A1N6II34"/>
<name>A0A1N6II34_9FLAO</name>
<dbReference type="EMBL" id="FSRK01000002">
    <property type="protein sequence ID" value="SIO31651.1"/>
    <property type="molecule type" value="Genomic_DNA"/>
</dbReference>
<dbReference type="SMART" id="SM00448">
    <property type="entry name" value="REC"/>
    <property type="match status" value="1"/>
</dbReference>
<dbReference type="Proteomes" id="UP000185207">
    <property type="component" value="Unassembled WGS sequence"/>
</dbReference>
<dbReference type="RefSeq" id="WP_074235858.1">
    <property type="nucleotide sequence ID" value="NZ_FSRK01000002.1"/>
</dbReference>
<dbReference type="OrthoDB" id="659223at2"/>
<keyword evidence="1" id="KW-0597">Phosphoprotein</keyword>
<dbReference type="InterPro" id="IPR001789">
    <property type="entry name" value="Sig_transdc_resp-reg_receiver"/>
</dbReference>
<dbReference type="STRING" id="1416779.SAMN05444409_2687"/>
<keyword evidence="3" id="KW-0238">DNA-binding</keyword>
<dbReference type="InterPro" id="IPR011006">
    <property type="entry name" value="CheY-like_superfamily"/>
</dbReference>
<dbReference type="PANTHER" id="PTHR45566">
    <property type="entry name" value="HTH-TYPE TRANSCRIPTIONAL REGULATOR YHJB-RELATED"/>
    <property type="match status" value="1"/>
</dbReference>
<evidence type="ECO:0000313" key="3">
    <source>
        <dbReference type="EMBL" id="SIO31651.1"/>
    </source>
</evidence>
<dbReference type="InterPro" id="IPR051015">
    <property type="entry name" value="EvgA-like"/>
</dbReference>
<sequence>MFSKILIAEDHESSNFSVQKVLEDLAISNVGHVYYCDDAFEKLKKSLTSKFPYEVLITDLSFEEDHKKQLIKDGKELVKCCRDLCPELKVIVFSGEHRIGVIDLLFKEFGINAYVKKARSDSKELKKAIEAVYNGDTYISHDLKLPIKSANTIEFSNYDITLLKLLSDGILQKNIPKKLQEQNIYPNSLSSVEKRINAMKLALAVKNTEELIASSKNIGII</sequence>
<dbReference type="SUPFAM" id="SSF52172">
    <property type="entry name" value="CheY-like"/>
    <property type="match status" value="1"/>
</dbReference>
<feature type="domain" description="Response regulatory" evidence="2">
    <location>
        <begin position="4"/>
        <end position="132"/>
    </location>
</feature>